<organism evidence="2 3">
    <name type="scientific">Listeria fleischmannii FSL S10-1203</name>
    <dbReference type="NCBI Taxonomy" id="1265822"/>
    <lineage>
        <taxon>Bacteria</taxon>
        <taxon>Bacillati</taxon>
        <taxon>Bacillota</taxon>
        <taxon>Bacilli</taxon>
        <taxon>Bacillales</taxon>
        <taxon>Listeriaceae</taxon>
        <taxon>Listeria</taxon>
    </lineage>
</organism>
<dbReference type="PATRIC" id="fig|1265822.4.peg.3926"/>
<dbReference type="Proteomes" id="UP000019241">
    <property type="component" value="Unassembled WGS sequence"/>
</dbReference>
<sequence>MRPLAFLKTSKLQEEITHEISKILNDYRDQIYFEKPLSGGKDGRYVFADDEGYHYIVCERGERMVNKLTDDLFDVKFWTIYPIVVSLSFEFASKYNLSAEEDPRVIAFPKQIEYLKEIHPNFAKRGEIEQDEILRNNPIH</sequence>
<comment type="caution">
    <text evidence="2">The sequence shown here is derived from an EMBL/GenBank/DDBJ whole genome shotgun (WGS) entry which is preliminary data.</text>
</comment>
<dbReference type="AlphaFoldDB" id="W7DIM0"/>
<feature type="domain" description="Immunity protein 63" evidence="1">
    <location>
        <begin position="50"/>
        <end position="131"/>
    </location>
</feature>
<dbReference type="InterPro" id="IPR028952">
    <property type="entry name" value="Imm63"/>
</dbReference>
<name>W7DIM0_9LIST</name>
<protein>
    <recommendedName>
        <fullName evidence="1">Immunity protein 63 domain-containing protein</fullName>
    </recommendedName>
</protein>
<gene>
    <name evidence="2" type="ORF">MCOL2_19209</name>
</gene>
<evidence type="ECO:0000313" key="2">
    <source>
        <dbReference type="EMBL" id="EUJ45208.1"/>
    </source>
</evidence>
<evidence type="ECO:0000313" key="3">
    <source>
        <dbReference type="Proteomes" id="UP000019241"/>
    </source>
</evidence>
<dbReference type="RefSeq" id="WP_036065227.1">
    <property type="nucleotide sequence ID" value="NZ_AODM01000079.1"/>
</dbReference>
<dbReference type="EMBL" id="AODM01000079">
    <property type="protein sequence ID" value="EUJ45208.1"/>
    <property type="molecule type" value="Genomic_DNA"/>
</dbReference>
<dbReference type="Pfam" id="PF15599">
    <property type="entry name" value="Imm63"/>
    <property type="match status" value="1"/>
</dbReference>
<accession>W7DIM0</accession>
<proteinExistence type="predicted"/>
<evidence type="ECO:0000259" key="1">
    <source>
        <dbReference type="Pfam" id="PF15599"/>
    </source>
</evidence>
<reference evidence="2 3" key="1">
    <citation type="submission" date="2012-12" db="EMBL/GenBank/DDBJ databases">
        <title>Novel taxa of Listeriaceae from agricultural environments in the United States.</title>
        <authorList>
            <person name="den Bakker H.C."/>
            <person name="Allred A."/>
            <person name="Warchocki S."/>
            <person name="Wright E.M."/>
            <person name="Burrell A."/>
            <person name="Nightingale K.K."/>
            <person name="Kephart D."/>
            <person name="Wiedmann M."/>
        </authorList>
    </citation>
    <scope>NUCLEOTIDE SEQUENCE [LARGE SCALE GENOMIC DNA]</scope>
    <source>
        <strain evidence="2 3">FSL S10-1203</strain>
    </source>
</reference>